<evidence type="ECO:0000256" key="1">
    <source>
        <dbReference type="SAM" id="MobiDB-lite"/>
    </source>
</evidence>
<feature type="region of interest" description="Disordered" evidence="1">
    <location>
        <begin position="61"/>
        <end position="87"/>
    </location>
</feature>
<proteinExistence type="predicted"/>
<protein>
    <submittedName>
        <fullName evidence="2">Uncharacterized protein</fullName>
    </submittedName>
</protein>
<sequence>MGNSPPGKQCRGRRPYRKENLLTRFGDRLRDIIRRRGRTGRADSFVALYILSALCLSQGSTVGRKFRPGGSAEETAGQKLEAEKDQEQKGAGIIFDLQHSTAQHSSEARLCAKKEKEEGDSFAIWPV</sequence>
<dbReference type="Proteomes" id="UP000000305">
    <property type="component" value="Unassembled WGS sequence"/>
</dbReference>
<keyword evidence="3" id="KW-1185">Reference proteome</keyword>
<dbReference type="HOGENOM" id="CLU_1972729_0_0_1"/>
<evidence type="ECO:0000313" key="2">
    <source>
        <dbReference type="EMBL" id="EFX71351.1"/>
    </source>
</evidence>
<dbReference type="InParanoid" id="E9HA25"/>
<gene>
    <name evidence="2" type="ORF">DAPPUDRAFT_111753</name>
</gene>
<accession>E9HA25</accession>
<dbReference type="EMBL" id="GL732610">
    <property type="protein sequence ID" value="EFX71351.1"/>
    <property type="molecule type" value="Genomic_DNA"/>
</dbReference>
<name>E9HA25_DAPPU</name>
<evidence type="ECO:0000313" key="3">
    <source>
        <dbReference type="Proteomes" id="UP000000305"/>
    </source>
</evidence>
<dbReference type="AlphaFoldDB" id="E9HA25"/>
<dbReference type="KEGG" id="dpx:DAPPUDRAFT_111753"/>
<organism evidence="2 3">
    <name type="scientific">Daphnia pulex</name>
    <name type="common">Water flea</name>
    <dbReference type="NCBI Taxonomy" id="6669"/>
    <lineage>
        <taxon>Eukaryota</taxon>
        <taxon>Metazoa</taxon>
        <taxon>Ecdysozoa</taxon>
        <taxon>Arthropoda</taxon>
        <taxon>Crustacea</taxon>
        <taxon>Branchiopoda</taxon>
        <taxon>Diplostraca</taxon>
        <taxon>Cladocera</taxon>
        <taxon>Anomopoda</taxon>
        <taxon>Daphniidae</taxon>
        <taxon>Daphnia</taxon>
    </lineage>
</organism>
<reference evidence="2 3" key="1">
    <citation type="journal article" date="2011" name="Science">
        <title>The ecoresponsive genome of Daphnia pulex.</title>
        <authorList>
            <person name="Colbourne J.K."/>
            <person name="Pfrender M.E."/>
            <person name="Gilbert D."/>
            <person name="Thomas W.K."/>
            <person name="Tucker A."/>
            <person name="Oakley T.H."/>
            <person name="Tokishita S."/>
            <person name="Aerts A."/>
            <person name="Arnold G.J."/>
            <person name="Basu M.K."/>
            <person name="Bauer D.J."/>
            <person name="Caceres C.E."/>
            <person name="Carmel L."/>
            <person name="Casola C."/>
            <person name="Choi J.H."/>
            <person name="Detter J.C."/>
            <person name="Dong Q."/>
            <person name="Dusheyko S."/>
            <person name="Eads B.D."/>
            <person name="Frohlich T."/>
            <person name="Geiler-Samerotte K.A."/>
            <person name="Gerlach D."/>
            <person name="Hatcher P."/>
            <person name="Jogdeo S."/>
            <person name="Krijgsveld J."/>
            <person name="Kriventseva E.V."/>
            <person name="Kultz D."/>
            <person name="Laforsch C."/>
            <person name="Lindquist E."/>
            <person name="Lopez J."/>
            <person name="Manak J.R."/>
            <person name="Muller J."/>
            <person name="Pangilinan J."/>
            <person name="Patwardhan R.P."/>
            <person name="Pitluck S."/>
            <person name="Pritham E.J."/>
            <person name="Rechtsteiner A."/>
            <person name="Rho M."/>
            <person name="Rogozin I.B."/>
            <person name="Sakarya O."/>
            <person name="Salamov A."/>
            <person name="Schaack S."/>
            <person name="Shapiro H."/>
            <person name="Shiga Y."/>
            <person name="Skalitzky C."/>
            <person name="Smith Z."/>
            <person name="Souvorov A."/>
            <person name="Sung W."/>
            <person name="Tang Z."/>
            <person name="Tsuchiya D."/>
            <person name="Tu H."/>
            <person name="Vos H."/>
            <person name="Wang M."/>
            <person name="Wolf Y.I."/>
            <person name="Yamagata H."/>
            <person name="Yamada T."/>
            <person name="Ye Y."/>
            <person name="Shaw J.R."/>
            <person name="Andrews J."/>
            <person name="Crease T.J."/>
            <person name="Tang H."/>
            <person name="Lucas S.M."/>
            <person name="Robertson H.M."/>
            <person name="Bork P."/>
            <person name="Koonin E.V."/>
            <person name="Zdobnov E.M."/>
            <person name="Grigoriev I.V."/>
            <person name="Lynch M."/>
            <person name="Boore J.L."/>
        </authorList>
    </citation>
    <scope>NUCLEOTIDE SEQUENCE [LARGE SCALE GENOMIC DNA]</scope>
</reference>